<keyword evidence="3" id="KW-1185">Reference proteome</keyword>
<dbReference type="InParanoid" id="A0A6L2PSX7"/>
<sequence length="109" mass="12420">IFVYAPRCRGVAAKRGFPSASLPGYHLDTDRKVDGMEEVLRPYATPQPIPIMQQNDNRSQQGQGFATRGRSGQTWSPAGEQQGLKTDMFYDWYLSNRKQPRESDVAYDY</sequence>
<feature type="compositionally biased region" description="Polar residues" evidence="1">
    <location>
        <begin position="52"/>
        <end position="76"/>
    </location>
</feature>
<gene>
    <name evidence="2" type="ORF">Cfor_05192</name>
</gene>
<organism evidence="2 3">
    <name type="scientific">Coptotermes formosanus</name>
    <name type="common">Formosan subterranean termite</name>
    <dbReference type="NCBI Taxonomy" id="36987"/>
    <lineage>
        <taxon>Eukaryota</taxon>
        <taxon>Metazoa</taxon>
        <taxon>Ecdysozoa</taxon>
        <taxon>Arthropoda</taxon>
        <taxon>Hexapoda</taxon>
        <taxon>Insecta</taxon>
        <taxon>Pterygota</taxon>
        <taxon>Neoptera</taxon>
        <taxon>Polyneoptera</taxon>
        <taxon>Dictyoptera</taxon>
        <taxon>Blattodea</taxon>
        <taxon>Blattoidea</taxon>
        <taxon>Termitoidae</taxon>
        <taxon>Rhinotermitidae</taxon>
        <taxon>Coptotermes</taxon>
    </lineage>
</organism>
<evidence type="ECO:0000256" key="1">
    <source>
        <dbReference type="SAM" id="MobiDB-lite"/>
    </source>
</evidence>
<evidence type="ECO:0000313" key="3">
    <source>
        <dbReference type="Proteomes" id="UP000502823"/>
    </source>
</evidence>
<dbReference type="Proteomes" id="UP000502823">
    <property type="component" value="Unassembled WGS sequence"/>
</dbReference>
<dbReference type="EMBL" id="BLKM01000575">
    <property type="protein sequence ID" value="GFG35733.1"/>
    <property type="molecule type" value="Genomic_DNA"/>
</dbReference>
<proteinExistence type="predicted"/>
<reference evidence="3" key="1">
    <citation type="submission" date="2020-01" db="EMBL/GenBank/DDBJ databases">
        <title>Draft genome sequence of the Termite Coptotermes fromosanus.</title>
        <authorList>
            <person name="Itakura S."/>
            <person name="Yosikawa Y."/>
            <person name="Umezawa K."/>
        </authorList>
    </citation>
    <scope>NUCLEOTIDE SEQUENCE [LARGE SCALE GENOMIC DNA]</scope>
</reference>
<accession>A0A6L2PSX7</accession>
<feature type="region of interest" description="Disordered" evidence="1">
    <location>
        <begin position="46"/>
        <end position="82"/>
    </location>
</feature>
<evidence type="ECO:0000313" key="2">
    <source>
        <dbReference type="EMBL" id="GFG35733.1"/>
    </source>
</evidence>
<protein>
    <submittedName>
        <fullName evidence="2">Uncharacterized protein</fullName>
    </submittedName>
</protein>
<name>A0A6L2PSX7_COPFO</name>
<dbReference type="OrthoDB" id="8181209at2759"/>
<feature type="non-terminal residue" evidence="2">
    <location>
        <position position="1"/>
    </location>
</feature>
<comment type="caution">
    <text evidence="2">The sequence shown here is derived from an EMBL/GenBank/DDBJ whole genome shotgun (WGS) entry which is preliminary data.</text>
</comment>
<dbReference type="AlphaFoldDB" id="A0A6L2PSX7"/>